<name>A0AA88R2N1_9ASTE</name>
<dbReference type="Gene3D" id="2.40.10.10">
    <property type="entry name" value="Trypsin-like serine proteases"/>
    <property type="match status" value="2"/>
</dbReference>
<dbReference type="Pfam" id="PF13365">
    <property type="entry name" value="Trypsin_2"/>
    <property type="match status" value="1"/>
</dbReference>
<dbReference type="Proteomes" id="UP001187471">
    <property type="component" value="Unassembled WGS sequence"/>
</dbReference>
<reference evidence="1" key="1">
    <citation type="submission" date="2022-12" db="EMBL/GenBank/DDBJ databases">
        <title>Draft genome assemblies for two species of Escallonia (Escalloniales).</title>
        <authorList>
            <person name="Chanderbali A."/>
            <person name="Dervinis C."/>
            <person name="Anghel I."/>
            <person name="Soltis D."/>
            <person name="Soltis P."/>
            <person name="Zapata F."/>
        </authorList>
    </citation>
    <scope>NUCLEOTIDE SEQUENCE</scope>
    <source>
        <strain evidence="1">UCBG92.1500</strain>
        <tissue evidence="1">Leaf</tissue>
    </source>
</reference>
<dbReference type="AlphaFoldDB" id="A0AA88R2N1"/>
<dbReference type="InterPro" id="IPR043504">
    <property type="entry name" value="Peptidase_S1_PA_chymotrypsin"/>
</dbReference>
<protein>
    <submittedName>
        <fullName evidence="1">Uncharacterized protein</fullName>
    </submittedName>
</protein>
<comment type="caution">
    <text evidence="1">The sequence shown here is derived from an EMBL/GenBank/DDBJ whole genome shotgun (WGS) entry which is preliminary data.</text>
</comment>
<dbReference type="SUPFAM" id="SSF50494">
    <property type="entry name" value="Trypsin-like serine proteases"/>
    <property type="match status" value="1"/>
</dbReference>
<gene>
    <name evidence="1" type="ORF">RJ640_026719</name>
</gene>
<sequence length="583" mass="64620">MKASTAPARFKFCQSTSTFLGRSGFSSRFQSHVHPYPVPVCSPLSSVLQHHSTQQPIPKQQSKTVRNSICTCGLLFRVQLFTRMEISLRTSVPCSIVYPDGDQLEISHESAGLSCRCENLWSLSFGSVMEDSVDASKHKQFELGKGETWETELVARILRTCGPSCVALMTNFYFTKEGKDGELIKSAEGNGIGSGFVVKGQRIYTCFHVVYRKNVAVKFGEDSFVAEGPAKRIQIFTNAGKSPRIAYIESVCPLWDLALLKFVDEGDPISEIEILPRCPYLGETVVAISSNYGHQNTVHKGMVNHPNAVNVIPPEVINVIPEVIMIEHDCHVGSGSSGCAIISGKGFLGGMNMSVSGRKERLGFAMSSYNLKLFLDHTLSLKLIGPNNLCDKLVPVLLELIWVVFDDVSDDDDYSHEEGWNWNYEEEAFSLTLLPKFLFLTKIVLLLPSFPALTKLDAFDEDNEGKSFIPWQVVSELGYARSCQARSVMASKDTSVGTSGMFEENVVVECGEIHYHHPMGRRMVEAKSSRGMRLLHWMRNGSFGYCDRRCQGSCGDSQEKSIEVGGARLRRSRVAQESGGCPR</sequence>
<accession>A0AA88R2N1</accession>
<organism evidence="1 2">
    <name type="scientific">Escallonia rubra</name>
    <dbReference type="NCBI Taxonomy" id="112253"/>
    <lineage>
        <taxon>Eukaryota</taxon>
        <taxon>Viridiplantae</taxon>
        <taxon>Streptophyta</taxon>
        <taxon>Embryophyta</taxon>
        <taxon>Tracheophyta</taxon>
        <taxon>Spermatophyta</taxon>
        <taxon>Magnoliopsida</taxon>
        <taxon>eudicotyledons</taxon>
        <taxon>Gunneridae</taxon>
        <taxon>Pentapetalae</taxon>
        <taxon>asterids</taxon>
        <taxon>campanulids</taxon>
        <taxon>Escalloniales</taxon>
        <taxon>Escalloniaceae</taxon>
        <taxon>Escallonia</taxon>
    </lineage>
</organism>
<dbReference type="EMBL" id="JAVXUO010002348">
    <property type="protein sequence ID" value="KAK2974001.1"/>
    <property type="molecule type" value="Genomic_DNA"/>
</dbReference>
<proteinExistence type="predicted"/>
<keyword evidence="2" id="KW-1185">Reference proteome</keyword>
<evidence type="ECO:0000313" key="1">
    <source>
        <dbReference type="EMBL" id="KAK2974001.1"/>
    </source>
</evidence>
<dbReference type="InterPro" id="IPR009003">
    <property type="entry name" value="Peptidase_S1_PA"/>
</dbReference>
<evidence type="ECO:0000313" key="2">
    <source>
        <dbReference type="Proteomes" id="UP001187471"/>
    </source>
</evidence>